<organism evidence="1 2">
    <name type="scientific">Methanimicrococcus hacksteinii</name>
    <dbReference type="NCBI Taxonomy" id="3028293"/>
    <lineage>
        <taxon>Archaea</taxon>
        <taxon>Methanobacteriati</taxon>
        <taxon>Methanobacteriota</taxon>
        <taxon>Stenosarchaea group</taxon>
        <taxon>Methanomicrobia</taxon>
        <taxon>Methanosarcinales</taxon>
        <taxon>Methanosarcinaceae</taxon>
        <taxon>Methanimicrococcus</taxon>
    </lineage>
</organism>
<dbReference type="Proteomes" id="UP001272052">
    <property type="component" value="Unassembled WGS sequence"/>
</dbReference>
<dbReference type="EMBL" id="JAWDKC010000013">
    <property type="protein sequence ID" value="MDV0445171.1"/>
    <property type="molecule type" value="Genomic_DNA"/>
</dbReference>
<accession>A0ABU3VP47</accession>
<name>A0ABU3VP47_9EURY</name>
<evidence type="ECO:0000313" key="2">
    <source>
        <dbReference type="Proteomes" id="UP001272052"/>
    </source>
</evidence>
<evidence type="ECO:0000313" key="1">
    <source>
        <dbReference type="EMBL" id="MDV0445171.1"/>
    </source>
</evidence>
<proteinExistence type="predicted"/>
<gene>
    <name evidence="1" type="ORF">MmiAt1_07280</name>
</gene>
<sequence length="55" mass="6058">MKFFKKASNASVSKKHSKLPAILIPILLAVSVIAGRHILKSPAFKDMKKSLSHMI</sequence>
<dbReference type="RefSeq" id="WP_318785598.1">
    <property type="nucleotide sequence ID" value="NZ_JAWDKC010000013.1"/>
</dbReference>
<keyword evidence="2" id="KW-1185">Reference proteome</keyword>
<protein>
    <submittedName>
        <fullName evidence="1">Uncharacterized protein</fullName>
    </submittedName>
</protein>
<comment type="caution">
    <text evidence="1">The sequence shown here is derived from an EMBL/GenBank/DDBJ whole genome shotgun (WGS) entry which is preliminary data.</text>
</comment>
<reference evidence="1 2" key="1">
    <citation type="submission" date="2023-06" db="EMBL/GenBank/DDBJ databases">
        <title>Genome sequence of Methanimicrococcus sp. At1.</title>
        <authorList>
            <person name="Protasov E."/>
            <person name="Platt K."/>
            <person name="Poehlein A."/>
            <person name="Daniel R."/>
            <person name="Brune A."/>
        </authorList>
    </citation>
    <scope>NUCLEOTIDE SEQUENCE [LARGE SCALE GENOMIC DNA]</scope>
    <source>
        <strain evidence="1 2">At1</strain>
    </source>
</reference>